<evidence type="ECO:0000313" key="4">
    <source>
        <dbReference type="Proteomes" id="UP000811365"/>
    </source>
</evidence>
<comment type="caution">
    <text evidence="3">The sequence shown here is derived from an EMBL/GenBank/DDBJ whole genome shotgun (WGS) entry which is preliminary data.</text>
</comment>
<dbReference type="EMBL" id="JAGZYH010000029">
    <property type="protein sequence ID" value="MBS6622218.1"/>
    <property type="molecule type" value="Genomic_DNA"/>
</dbReference>
<feature type="signal peptide" evidence="2">
    <location>
        <begin position="1"/>
        <end position="22"/>
    </location>
</feature>
<evidence type="ECO:0000256" key="2">
    <source>
        <dbReference type="SAM" id="SignalP"/>
    </source>
</evidence>
<dbReference type="PROSITE" id="PS51257">
    <property type="entry name" value="PROKAR_LIPOPROTEIN"/>
    <property type="match status" value="1"/>
</dbReference>
<proteinExistence type="predicted"/>
<accession>A0A9E1GKU2</accession>
<name>A0A9E1GKU2_9FIRM</name>
<reference evidence="3" key="1">
    <citation type="submission" date="2021-02" db="EMBL/GenBank/DDBJ databases">
        <title>Infant gut strain persistence is associated with maternal origin, phylogeny, and functional potential including surface adhesion and iron acquisition.</title>
        <authorList>
            <person name="Lou Y.C."/>
        </authorList>
    </citation>
    <scope>NUCLEOTIDE SEQUENCE</scope>
    <source>
        <strain evidence="3">L2_039_000G1_dasL2_039_000G1_maxbin2.maxbin.077</strain>
    </source>
</reference>
<evidence type="ECO:0000313" key="3">
    <source>
        <dbReference type="EMBL" id="MBS6622218.1"/>
    </source>
</evidence>
<dbReference type="Proteomes" id="UP000811365">
    <property type="component" value="Unassembled WGS sequence"/>
</dbReference>
<keyword evidence="2" id="KW-0732">Signal</keyword>
<evidence type="ECO:0000256" key="1">
    <source>
        <dbReference type="SAM" id="MobiDB-lite"/>
    </source>
</evidence>
<protein>
    <submittedName>
        <fullName evidence="3">Uncharacterized protein</fullName>
    </submittedName>
</protein>
<gene>
    <name evidence="3" type="ORF">KH315_08680</name>
</gene>
<feature type="chain" id="PRO_5039391782" evidence="2">
    <location>
        <begin position="23"/>
        <end position="423"/>
    </location>
</feature>
<sequence>MKKIALFSALASALTLTGCAIAPTSLSGIELQQPRPTTNESSHAMKVASAIKTTVNCLGCEDTVLWADEKDLADKMVFDAKRNTQRDYTEARAYQAEVNRLRKEGKLTPETAPKPPRIVLNPNQSSSSGTLTNSLMIADSFDGRWTNSSASLGAGLALAAVGSLFSSVQDENLDYPPADYVKAAFVLPPEKKIVIENEINNPELTPERNREINLGIYAGKQFVQMLTQAAVDMGFKPVGELVVDFIGDPSPTNSSWLNIYQLLENDAIGCPKYDPKNPSWMDEFGYCRVEWGPYRPMGVREAYSWKIAKEIVPTALGGDGKTERWINHFGYNQDRYYPLNIIQSKLSHLDKLAFEQRFLMGLQKYLKPGQAIYVPAYKYYDEQENRRWTPQAVLDSTGTHYFTVVIPENRPVTKIESGNPKAQ</sequence>
<organism evidence="3 4">
    <name type="scientific">Faecalibacterium prausnitzii</name>
    <dbReference type="NCBI Taxonomy" id="853"/>
    <lineage>
        <taxon>Bacteria</taxon>
        <taxon>Bacillati</taxon>
        <taxon>Bacillota</taxon>
        <taxon>Clostridia</taxon>
        <taxon>Eubacteriales</taxon>
        <taxon>Oscillospiraceae</taxon>
        <taxon>Faecalibacterium</taxon>
    </lineage>
</organism>
<feature type="region of interest" description="Disordered" evidence="1">
    <location>
        <begin position="105"/>
        <end position="126"/>
    </location>
</feature>
<dbReference type="AlphaFoldDB" id="A0A9E1GKU2"/>